<dbReference type="GO" id="GO:0000398">
    <property type="term" value="P:mRNA splicing, via spliceosome"/>
    <property type="evidence" value="ECO:0007669"/>
    <property type="project" value="TreeGrafter"/>
</dbReference>
<evidence type="ECO:0000313" key="1">
    <source>
        <dbReference type="EMBL" id="MBY85002.1"/>
    </source>
</evidence>
<accession>A0A2S2R6L8</accession>
<dbReference type="EMBL" id="GGMS01015799">
    <property type="protein sequence ID" value="MBY85002.1"/>
    <property type="molecule type" value="Transcribed_RNA"/>
</dbReference>
<gene>
    <name evidence="1" type="primary">let-858</name>
    <name evidence="1" type="ORF">g.50</name>
</gene>
<dbReference type="InterPro" id="IPR050781">
    <property type="entry name" value="CWC22_splicing_factor"/>
</dbReference>
<reference evidence="1" key="1">
    <citation type="submission" date="2018-04" db="EMBL/GenBank/DDBJ databases">
        <title>Transcriptome assembly of Sipha flava.</title>
        <authorList>
            <person name="Scully E.D."/>
            <person name="Geib S.M."/>
            <person name="Palmer N.A."/>
            <person name="Koch K."/>
            <person name="Bradshaw J."/>
            <person name="Heng-Moss T."/>
            <person name="Sarath G."/>
        </authorList>
    </citation>
    <scope>NUCLEOTIDE SEQUENCE</scope>
</reference>
<dbReference type="SUPFAM" id="SSF48371">
    <property type="entry name" value="ARM repeat"/>
    <property type="match status" value="1"/>
</dbReference>
<dbReference type="InterPro" id="IPR016024">
    <property type="entry name" value="ARM-type_fold"/>
</dbReference>
<organism evidence="1">
    <name type="scientific">Sipha flava</name>
    <name type="common">yellow sugarcane aphid</name>
    <dbReference type="NCBI Taxonomy" id="143950"/>
    <lineage>
        <taxon>Eukaryota</taxon>
        <taxon>Metazoa</taxon>
        <taxon>Ecdysozoa</taxon>
        <taxon>Arthropoda</taxon>
        <taxon>Hexapoda</taxon>
        <taxon>Insecta</taxon>
        <taxon>Pterygota</taxon>
        <taxon>Neoptera</taxon>
        <taxon>Paraneoptera</taxon>
        <taxon>Hemiptera</taxon>
        <taxon>Sternorrhyncha</taxon>
        <taxon>Aphidomorpha</taxon>
        <taxon>Aphidoidea</taxon>
        <taxon>Aphididae</taxon>
        <taxon>Sipha</taxon>
    </lineage>
</organism>
<protein>
    <submittedName>
        <fullName evidence="1">Pre-mRNA-splicing factor CWC22</fullName>
    </submittedName>
</protein>
<sequence length="308" mass="36079">MELSLEKSDTRRRFKQLAPRPITRVKILKHTKLVESSAKYQQQSWEKLKKRFAFFLSIVTEENVLLIKERIYKFNIVRAKGLFCSSILEAQLFQTKNTDLYAFMVSLINLDFPNIAELLLIRCIWQLKSGYRQHVIHVYSSSAIFIAHLIYRGVADVSLGLDVLKLLFRYPTDEDLIKTAVMFYTICGEKMKKRFRKAAILFTVHHMSLNFEFSSRIRVMIDREVLKPKNYDIPNLSESTATDGYQNIVHNINFNGIEDPLDYFDDFEVDIDFIANNEIYQLQIQNPMNLIDYGQVNDSDDADDEEED</sequence>
<dbReference type="GO" id="GO:0071013">
    <property type="term" value="C:catalytic step 2 spliceosome"/>
    <property type="evidence" value="ECO:0007669"/>
    <property type="project" value="TreeGrafter"/>
</dbReference>
<proteinExistence type="predicted"/>
<dbReference type="AlphaFoldDB" id="A0A2S2R6L8"/>
<dbReference type="GO" id="GO:0003723">
    <property type="term" value="F:RNA binding"/>
    <property type="evidence" value="ECO:0007669"/>
    <property type="project" value="TreeGrafter"/>
</dbReference>
<dbReference type="PANTHER" id="PTHR18034">
    <property type="entry name" value="CELL CYCLE CONTROL PROTEIN CWF22-RELATED"/>
    <property type="match status" value="1"/>
</dbReference>
<dbReference type="PANTHER" id="PTHR18034:SF3">
    <property type="entry name" value="PRE-MRNA-SPLICING FACTOR CWC22 HOMOLOG"/>
    <property type="match status" value="1"/>
</dbReference>
<dbReference type="Gene3D" id="1.25.40.180">
    <property type="match status" value="1"/>
</dbReference>
<name>A0A2S2R6L8_9HEMI</name>
<dbReference type="OrthoDB" id="1924287at2759"/>